<dbReference type="EMBL" id="GBXM01034352">
    <property type="protein sequence ID" value="JAH74225.1"/>
    <property type="molecule type" value="Transcribed_RNA"/>
</dbReference>
<name>A0A0E9V9U5_ANGAN</name>
<accession>A0A0E9V9U5</accession>
<organism evidence="1">
    <name type="scientific">Anguilla anguilla</name>
    <name type="common">European freshwater eel</name>
    <name type="synonym">Muraena anguilla</name>
    <dbReference type="NCBI Taxonomy" id="7936"/>
    <lineage>
        <taxon>Eukaryota</taxon>
        <taxon>Metazoa</taxon>
        <taxon>Chordata</taxon>
        <taxon>Craniata</taxon>
        <taxon>Vertebrata</taxon>
        <taxon>Euteleostomi</taxon>
        <taxon>Actinopterygii</taxon>
        <taxon>Neopterygii</taxon>
        <taxon>Teleostei</taxon>
        <taxon>Anguilliformes</taxon>
        <taxon>Anguillidae</taxon>
        <taxon>Anguilla</taxon>
    </lineage>
</organism>
<reference evidence="1" key="1">
    <citation type="submission" date="2014-11" db="EMBL/GenBank/DDBJ databases">
        <authorList>
            <person name="Amaro Gonzalez C."/>
        </authorList>
    </citation>
    <scope>NUCLEOTIDE SEQUENCE</scope>
</reference>
<dbReference type="AlphaFoldDB" id="A0A0E9V9U5"/>
<evidence type="ECO:0000313" key="1">
    <source>
        <dbReference type="EMBL" id="JAH74225.1"/>
    </source>
</evidence>
<reference evidence="1" key="2">
    <citation type="journal article" date="2015" name="Fish Shellfish Immunol.">
        <title>Early steps in the European eel (Anguilla anguilla)-Vibrio vulnificus interaction in the gills: Role of the RtxA13 toxin.</title>
        <authorList>
            <person name="Callol A."/>
            <person name="Pajuelo D."/>
            <person name="Ebbesson L."/>
            <person name="Teles M."/>
            <person name="MacKenzie S."/>
            <person name="Amaro C."/>
        </authorList>
    </citation>
    <scope>NUCLEOTIDE SEQUENCE</scope>
</reference>
<sequence length="55" mass="6183">MPDALCYTTRPVHDTLCTRQALRATCLLHVSHDKSSPYQSLLCAVCTHKEHICVD</sequence>
<protein>
    <submittedName>
        <fullName evidence="1">Uncharacterized protein</fullName>
    </submittedName>
</protein>
<proteinExistence type="predicted"/>